<feature type="transmembrane region" description="Helical" evidence="9">
    <location>
        <begin position="34"/>
        <end position="53"/>
    </location>
</feature>
<comment type="pathway">
    <text evidence="2">Protein modification; protein glycosylation.</text>
</comment>
<dbReference type="GO" id="GO:0016020">
    <property type="term" value="C:membrane"/>
    <property type="evidence" value="ECO:0007669"/>
    <property type="project" value="InterPro"/>
</dbReference>
<feature type="transmembrane region" description="Helical" evidence="9">
    <location>
        <begin position="461"/>
        <end position="484"/>
    </location>
</feature>
<dbReference type="InterPro" id="IPR003342">
    <property type="entry name" value="ArnT-like_N"/>
</dbReference>
<feature type="transmembrane region" description="Helical" evidence="9">
    <location>
        <begin position="303"/>
        <end position="325"/>
    </location>
</feature>
<evidence type="ECO:0000256" key="5">
    <source>
        <dbReference type="ARBA" id="ARBA00022679"/>
    </source>
</evidence>
<evidence type="ECO:0000256" key="2">
    <source>
        <dbReference type="ARBA" id="ARBA00004922"/>
    </source>
</evidence>
<dbReference type="Pfam" id="PF02366">
    <property type="entry name" value="PMT"/>
    <property type="match status" value="1"/>
</dbReference>
<evidence type="ECO:0000256" key="7">
    <source>
        <dbReference type="ARBA" id="ARBA00022989"/>
    </source>
</evidence>
<keyword evidence="5" id="KW-0808">Transferase</keyword>
<feature type="transmembrane region" description="Helical" evidence="9">
    <location>
        <begin position="249"/>
        <end position="282"/>
    </location>
</feature>
<organism evidence="12">
    <name type="scientific">freshwater metagenome</name>
    <dbReference type="NCBI Taxonomy" id="449393"/>
    <lineage>
        <taxon>unclassified sequences</taxon>
        <taxon>metagenomes</taxon>
        <taxon>ecological metagenomes</taxon>
    </lineage>
</organism>
<evidence type="ECO:0000256" key="3">
    <source>
        <dbReference type="ARBA" id="ARBA00007222"/>
    </source>
</evidence>
<dbReference type="InterPro" id="IPR027005">
    <property type="entry name" value="PMT-like"/>
</dbReference>
<sequence length="539" mass="59919">MTPMAAVSVSATAPRRDIESLPDRLRQPMPSSGLRGWIGPLAVGLVGAILRLWDLGRPHSFAFDETYYPKEALSLLKYGYERTIIDNANEIILKSDGNWQALNLFKDSPAFVVHPPLGKWTIAVGEYAFGATPFGWRISVAVLGILSIIMLARIVRRLTRSDLIGTLAGLLLALDGIHIVMSRTGLLDMVLAFWILAAFGLLVIDRDQTRGHLAAKVRAALANNTEPSAALDSLATGFGPNFGPRPWRWAAAVALGLACSVKWSGIWFVVAFILMTLVWDVSARRAIGVKRPWTATALRDAPLTAITMVVIVVAVYFFSWTGWFLSDDAYSRNWAAGQPASIIPASLRSWWDYHVQAWNFHVGLTSEHAYKSNPLSWPFQARPTSFFYESIKDGSQGCPTNNCAAEVLALGNPIIWWAAIAAILHQCWRWIGRRDWRAGAVLVGIAAGWLPWLLYLNRTIFTFYTIVYVPFVVTALAMSMGTMIGPSSASESRRRWGALAAGALLLLIVLVAWWMYPIWTGQVIPYEQWTLRMWMPTWV</sequence>
<gene>
    <name evidence="12" type="ORF">UFOPK2809_01052</name>
</gene>
<dbReference type="PANTHER" id="PTHR10050">
    <property type="entry name" value="DOLICHYL-PHOSPHATE-MANNOSE--PROTEIN MANNOSYLTRANSFERASE"/>
    <property type="match status" value="1"/>
</dbReference>
<dbReference type="UniPathway" id="UPA00378"/>
<feature type="transmembrane region" description="Helical" evidence="9">
    <location>
        <begin position="438"/>
        <end position="455"/>
    </location>
</feature>
<dbReference type="AlphaFoldDB" id="A0A6J6U3Z8"/>
<keyword evidence="4" id="KW-0328">Glycosyltransferase</keyword>
<evidence type="ECO:0000313" key="12">
    <source>
        <dbReference type="EMBL" id="CAB4754462.1"/>
    </source>
</evidence>
<keyword evidence="7 9" id="KW-1133">Transmembrane helix</keyword>
<comment type="similarity">
    <text evidence="3">Belongs to the glycosyltransferase 39 family.</text>
</comment>
<feature type="transmembrane region" description="Helical" evidence="9">
    <location>
        <begin position="134"/>
        <end position="155"/>
    </location>
</feature>
<dbReference type="Pfam" id="PF16192">
    <property type="entry name" value="PMT_4TMC"/>
    <property type="match status" value="1"/>
</dbReference>
<feature type="transmembrane region" description="Helical" evidence="9">
    <location>
        <begin position="496"/>
        <end position="516"/>
    </location>
</feature>
<evidence type="ECO:0000259" key="10">
    <source>
        <dbReference type="Pfam" id="PF02366"/>
    </source>
</evidence>
<keyword evidence="8 9" id="KW-0472">Membrane</keyword>
<accession>A0A6J6U3Z8</accession>
<comment type="subcellular location">
    <subcellularLocation>
        <location evidence="1">Endomembrane system</location>
        <topology evidence="1">Multi-pass membrane protein</topology>
    </subcellularLocation>
</comment>
<evidence type="ECO:0000259" key="11">
    <source>
        <dbReference type="Pfam" id="PF16192"/>
    </source>
</evidence>
<feature type="domain" description="ArnT-like N-terminal" evidence="10">
    <location>
        <begin position="46"/>
        <end position="203"/>
    </location>
</feature>
<dbReference type="GO" id="GO:0000030">
    <property type="term" value="F:mannosyltransferase activity"/>
    <property type="evidence" value="ECO:0007669"/>
    <property type="project" value="InterPro"/>
</dbReference>
<feature type="domain" description="Protein O-mannosyl-transferase C-terminal four TM" evidence="11">
    <location>
        <begin position="347"/>
        <end position="538"/>
    </location>
</feature>
<proteinExistence type="inferred from homology"/>
<dbReference type="EMBL" id="CAEZZA010000149">
    <property type="protein sequence ID" value="CAB4754462.1"/>
    <property type="molecule type" value="Genomic_DNA"/>
</dbReference>
<evidence type="ECO:0000256" key="8">
    <source>
        <dbReference type="ARBA" id="ARBA00023136"/>
    </source>
</evidence>
<feature type="transmembrane region" description="Helical" evidence="9">
    <location>
        <begin position="186"/>
        <end position="204"/>
    </location>
</feature>
<keyword evidence="6 9" id="KW-0812">Transmembrane</keyword>
<dbReference type="GO" id="GO:0006493">
    <property type="term" value="P:protein O-linked glycosylation"/>
    <property type="evidence" value="ECO:0007669"/>
    <property type="project" value="InterPro"/>
</dbReference>
<dbReference type="PANTHER" id="PTHR10050:SF46">
    <property type="entry name" value="PROTEIN O-MANNOSYL-TRANSFERASE 2"/>
    <property type="match status" value="1"/>
</dbReference>
<evidence type="ECO:0000256" key="9">
    <source>
        <dbReference type="SAM" id="Phobius"/>
    </source>
</evidence>
<evidence type="ECO:0000256" key="6">
    <source>
        <dbReference type="ARBA" id="ARBA00022692"/>
    </source>
</evidence>
<reference evidence="12" key="1">
    <citation type="submission" date="2020-05" db="EMBL/GenBank/DDBJ databases">
        <authorList>
            <person name="Chiriac C."/>
            <person name="Salcher M."/>
            <person name="Ghai R."/>
            <person name="Kavagutti S V."/>
        </authorList>
    </citation>
    <scope>NUCLEOTIDE SEQUENCE</scope>
</reference>
<dbReference type="InterPro" id="IPR032421">
    <property type="entry name" value="PMT_4TMC"/>
</dbReference>
<protein>
    <submittedName>
        <fullName evidence="12">Unannotated protein</fullName>
    </submittedName>
</protein>
<evidence type="ECO:0000256" key="4">
    <source>
        <dbReference type="ARBA" id="ARBA00022676"/>
    </source>
</evidence>
<evidence type="ECO:0000256" key="1">
    <source>
        <dbReference type="ARBA" id="ARBA00004127"/>
    </source>
</evidence>
<name>A0A6J6U3Z8_9ZZZZ</name>
<dbReference type="GO" id="GO:0012505">
    <property type="term" value="C:endomembrane system"/>
    <property type="evidence" value="ECO:0007669"/>
    <property type="project" value="UniProtKB-SubCell"/>
</dbReference>